<evidence type="ECO:0000313" key="6">
    <source>
        <dbReference type="EMBL" id="ABS54621.1"/>
    </source>
</evidence>
<dbReference type="GO" id="GO:0005737">
    <property type="term" value="C:cytoplasm"/>
    <property type="evidence" value="ECO:0007669"/>
    <property type="project" value="TreeGrafter"/>
</dbReference>
<evidence type="ECO:0000256" key="3">
    <source>
        <dbReference type="ARBA" id="ARBA00023157"/>
    </source>
</evidence>
<keyword evidence="2" id="KW-0249">Electron transport</keyword>
<dbReference type="Gene3D" id="3.40.30.10">
    <property type="entry name" value="Glutaredoxin"/>
    <property type="match status" value="1"/>
</dbReference>
<dbReference type="SUPFAM" id="SSF52833">
    <property type="entry name" value="Thioredoxin-like"/>
    <property type="match status" value="1"/>
</dbReference>
<evidence type="ECO:0000256" key="1">
    <source>
        <dbReference type="ARBA" id="ARBA00022448"/>
    </source>
</evidence>
<dbReference type="HOGENOM" id="CLU_090389_10_1_2"/>
<evidence type="ECO:0000256" key="2">
    <source>
        <dbReference type="ARBA" id="ARBA00022982"/>
    </source>
</evidence>
<reference evidence="7" key="1">
    <citation type="journal article" date="2015" name="Microbiology">
        <title>Genome of Methanoregula boonei 6A8 reveals adaptations to oligotrophic peatland environments.</title>
        <authorList>
            <person name="Braeuer S."/>
            <person name="Cadillo-Quiroz H."/>
            <person name="Kyrpides N."/>
            <person name="Woyke T."/>
            <person name="Goodwin L."/>
            <person name="Detter C."/>
            <person name="Podell S."/>
            <person name="Yavitt J.B."/>
            <person name="Zinder S.H."/>
        </authorList>
    </citation>
    <scope>NUCLEOTIDE SEQUENCE [LARGE SCALE GENOMIC DNA]</scope>
    <source>
        <strain evidence="7">DSM 21154 / JCM 14090 / 6A8</strain>
    </source>
</reference>
<dbReference type="Pfam" id="PF00085">
    <property type="entry name" value="Thioredoxin"/>
    <property type="match status" value="1"/>
</dbReference>
<dbReference type="PROSITE" id="PS00194">
    <property type="entry name" value="THIOREDOXIN_1"/>
    <property type="match status" value="1"/>
</dbReference>
<dbReference type="EMBL" id="CP000780">
    <property type="protein sequence ID" value="ABS54621.1"/>
    <property type="molecule type" value="Genomic_DNA"/>
</dbReference>
<dbReference type="AlphaFoldDB" id="A7I4G0"/>
<sequence>MSRSLDSISSAALFTSMDDNELERVREKRMAELKGKLERQGAGGRVIPVDQLHMEELLKTHPALVIDFWAEWCGPCRKIAPAIEELAGEFAGKVTFGKCNTDENQQLAMQLNISAIPNIVFFSHGKMVDRVIGAYPKEAIREKVIRNFP</sequence>
<dbReference type="FunFam" id="3.40.30.10:FF:000001">
    <property type="entry name" value="Thioredoxin"/>
    <property type="match status" value="1"/>
</dbReference>
<accession>A7I4G0</accession>
<feature type="domain" description="Thioredoxin" evidence="5">
    <location>
        <begin position="2"/>
        <end position="149"/>
    </location>
</feature>
<name>A7I4G0_METB6</name>
<dbReference type="InterPro" id="IPR013766">
    <property type="entry name" value="Thioredoxin_domain"/>
</dbReference>
<dbReference type="Proteomes" id="UP000002408">
    <property type="component" value="Chromosome"/>
</dbReference>
<dbReference type="PANTHER" id="PTHR45663">
    <property type="entry name" value="GEO12009P1"/>
    <property type="match status" value="1"/>
</dbReference>
<evidence type="ECO:0000313" key="7">
    <source>
        <dbReference type="Proteomes" id="UP000002408"/>
    </source>
</evidence>
<evidence type="ECO:0000259" key="5">
    <source>
        <dbReference type="PROSITE" id="PS51352"/>
    </source>
</evidence>
<evidence type="ECO:0000256" key="4">
    <source>
        <dbReference type="ARBA" id="ARBA00023284"/>
    </source>
</evidence>
<protein>
    <submittedName>
        <fullName evidence="6">Thioredoxin</fullName>
    </submittedName>
</protein>
<dbReference type="InterPro" id="IPR017937">
    <property type="entry name" value="Thioredoxin_CS"/>
</dbReference>
<gene>
    <name evidence="6" type="ordered locus">Mboo_0097</name>
</gene>
<dbReference type="KEGG" id="mbn:Mboo_0097"/>
<dbReference type="PROSITE" id="PS51352">
    <property type="entry name" value="THIOREDOXIN_2"/>
    <property type="match status" value="1"/>
</dbReference>
<dbReference type="NCBIfam" id="TIGR01068">
    <property type="entry name" value="thioredoxin"/>
    <property type="match status" value="1"/>
</dbReference>
<keyword evidence="1" id="KW-0813">Transport</keyword>
<organism evidence="6 7">
    <name type="scientific">Methanoregula boonei (strain DSM 21154 / JCM 14090 / 6A8)</name>
    <dbReference type="NCBI Taxonomy" id="456442"/>
    <lineage>
        <taxon>Archaea</taxon>
        <taxon>Methanobacteriati</taxon>
        <taxon>Methanobacteriota</taxon>
        <taxon>Stenosarchaea group</taxon>
        <taxon>Methanomicrobia</taxon>
        <taxon>Methanomicrobiales</taxon>
        <taxon>Methanoregulaceae</taxon>
        <taxon>Methanoregula</taxon>
    </lineage>
</organism>
<dbReference type="STRING" id="456442.Mboo_0097"/>
<dbReference type="CDD" id="cd02947">
    <property type="entry name" value="TRX_family"/>
    <property type="match status" value="1"/>
</dbReference>
<dbReference type="eggNOG" id="arCOG01972">
    <property type="taxonomic scope" value="Archaea"/>
</dbReference>
<dbReference type="InterPro" id="IPR036249">
    <property type="entry name" value="Thioredoxin-like_sf"/>
</dbReference>
<proteinExistence type="predicted"/>
<keyword evidence="3" id="KW-1015">Disulfide bond</keyword>
<keyword evidence="7" id="KW-1185">Reference proteome</keyword>
<keyword evidence="4" id="KW-0676">Redox-active center</keyword>
<dbReference type="InterPro" id="IPR005746">
    <property type="entry name" value="Thioredoxin"/>
</dbReference>
<dbReference type="PANTHER" id="PTHR45663:SF11">
    <property type="entry name" value="GEO12009P1"/>
    <property type="match status" value="1"/>
</dbReference>
<dbReference type="GO" id="GO:0015035">
    <property type="term" value="F:protein-disulfide reductase activity"/>
    <property type="evidence" value="ECO:0007669"/>
    <property type="project" value="InterPro"/>
</dbReference>
<dbReference type="PRINTS" id="PR00421">
    <property type="entry name" value="THIOREDOXIN"/>
</dbReference>